<dbReference type="InterPro" id="IPR054534">
    <property type="entry name" value="EST1-like_DNA_bind"/>
</dbReference>
<dbReference type="Gene3D" id="1.25.40.10">
    <property type="entry name" value="Tetratricopeptide repeat domain"/>
    <property type="match status" value="1"/>
</dbReference>
<comment type="caution">
    <text evidence="4">The sequence shown here is derived from an EMBL/GenBank/DDBJ whole genome shotgun (WGS) entry which is preliminary data.</text>
</comment>
<proteinExistence type="predicted"/>
<dbReference type="Pfam" id="PF22695">
    <property type="entry name" value="EST1-like_DNA_bind"/>
    <property type="match status" value="1"/>
</dbReference>
<sequence length="662" mass="77095">MDQNSSTDKNVKSDPIALLRLTKHLIKDLSKEHSNITDVEEILLKGNITDLRQKIRDACLNLLQHDKFRRESIDIMWTNCFYEPIRLYKSVGDLDEEDRLHIKQFISASISSISLLLDQFVDIRPTLFTHLGDLHRYSYTTVEQNIQHLTAAAECYKKALRLDPKNGHPFNQLALLLKEHNLEHSLLLFLRACIVPKPFSHALKNLRALKKNKFEHNSSLSLFNLVDILIYDFGRVSFEDERKRFDGLFEELLKQSHHLSAVRLIHSFALASIYTLLNEEDDEKFRCSISFLFRKWALLLVEVEKHLEEHTLKEDEQQLAKKRRQKRKSSSSSESSEENMEFKNGTAGEESQIGADFAWVLLSSIFEFLNFTDGRFTGRKLSVSLKFQFQNLLKTLVDILNELLPKLSAKMQKNDDNEMETMEQTAEWSINGPFTEGNEEEQCEIAASFIRHVFKKQKIAIVFDKFFQMSSNLMEEKELKPIEAFSKMHLQHVTNENEKTSKVPVYVAPDSSVFLHKLDLVKHLLLSMNQTVIIARSVLSRLDKVKRENNNAREAIRQKAHEQQPMGHFWAFPLFRWIQSRIPEGRVRMLPHTGEKFINECLQFVREKGLLDKKTLFCSILTTEEASGEYERQKEEMRQYNSVSVEDIGDFITRIGRIKANT</sequence>
<dbReference type="Gene3D" id="3.40.50.1010">
    <property type="entry name" value="5'-nuclease"/>
    <property type="match status" value="1"/>
</dbReference>
<dbReference type="AlphaFoldDB" id="A0ABD2MB62"/>
<evidence type="ECO:0000256" key="1">
    <source>
        <dbReference type="SAM" id="Coils"/>
    </source>
</evidence>
<reference evidence="4 5" key="1">
    <citation type="submission" date="2024-10" db="EMBL/GenBank/DDBJ databases">
        <authorList>
            <person name="Kim D."/>
        </authorList>
    </citation>
    <scope>NUCLEOTIDE SEQUENCE [LARGE SCALE GENOMIC DNA]</scope>
    <source>
        <strain evidence="4">BH-2024</strain>
    </source>
</reference>
<dbReference type="SUPFAM" id="SSF48452">
    <property type="entry name" value="TPR-like"/>
    <property type="match status" value="1"/>
</dbReference>
<evidence type="ECO:0000256" key="2">
    <source>
        <dbReference type="SAM" id="MobiDB-lite"/>
    </source>
</evidence>
<evidence type="ECO:0000313" key="5">
    <source>
        <dbReference type="Proteomes" id="UP001620626"/>
    </source>
</evidence>
<dbReference type="PANTHER" id="PTHR15696">
    <property type="entry name" value="SMG-7 SUPPRESSOR WITH MORPHOLOGICAL EFFECT ON GENITALIA PROTEIN 7"/>
    <property type="match status" value="1"/>
</dbReference>
<gene>
    <name evidence="4" type="ORF">niasHT_001583</name>
</gene>
<dbReference type="Proteomes" id="UP001620626">
    <property type="component" value="Unassembled WGS sequence"/>
</dbReference>
<feature type="domain" description="EST1-like DNA-binding" evidence="3">
    <location>
        <begin position="50"/>
        <end position="246"/>
    </location>
</feature>
<dbReference type="InterPro" id="IPR011990">
    <property type="entry name" value="TPR-like_helical_dom_sf"/>
</dbReference>
<dbReference type="PANTHER" id="PTHR15696:SF0">
    <property type="entry name" value="TELOMERASE-BINDING PROTEIN EST1A"/>
    <property type="match status" value="1"/>
</dbReference>
<name>A0ABD2MB62_9BILA</name>
<evidence type="ECO:0000259" key="3">
    <source>
        <dbReference type="Pfam" id="PF22695"/>
    </source>
</evidence>
<keyword evidence="5" id="KW-1185">Reference proteome</keyword>
<protein>
    <recommendedName>
        <fullName evidence="3">EST1-like DNA-binding domain-containing protein</fullName>
    </recommendedName>
</protein>
<feature type="region of interest" description="Disordered" evidence="2">
    <location>
        <begin position="314"/>
        <end position="348"/>
    </location>
</feature>
<keyword evidence="1" id="KW-0175">Coiled coil</keyword>
<feature type="coiled-coil region" evidence="1">
    <location>
        <begin position="535"/>
        <end position="562"/>
    </location>
</feature>
<feature type="compositionally biased region" description="Basic residues" evidence="2">
    <location>
        <begin position="320"/>
        <end position="329"/>
    </location>
</feature>
<organism evidence="4 5">
    <name type="scientific">Heterodera trifolii</name>
    <dbReference type="NCBI Taxonomy" id="157864"/>
    <lineage>
        <taxon>Eukaryota</taxon>
        <taxon>Metazoa</taxon>
        <taxon>Ecdysozoa</taxon>
        <taxon>Nematoda</taxon>
        <taxon>Chromadorea</taxon>
        <taxon>Rhabditida</taxon>
        <taxon>Tylenchina</taxon>
        <taxon>Tylenchomorpha</taxon>
        <taxon>Tylenchoidea</taxon>
        <taxon>Heteroderidae</taxon>
        <taxon>Heteroderinae</taxon>
        <taxon>Heterodera</taxon>
    </lineage>
</organism>
<evidence type="ECO:0000313" key="4">
    <source>
        <dbReference type="EMBL" id="KAL3124746.1"/>
    </source>
</evidence>
<dbReference type="InterPro" id="IPR045153">
    <property type="entry name" value="Est1/Ebs1-like"/>
</dbReference>
<dbReference type="EMBL" id="JBICBT010000064">
    <property type="protein sequence ID" value="KAL3124746.1"/>
    <property type="molecule type" value="Genomic_DNA"/>
</dbReference>
<accession>A0ABD2MB62</accession>